<sequence length="162" mass="18132">MKRYLFFLITLLCLSACQKERLLRNPNLGEARFSYSLNTNLPLYNVLKSDFSTVFVPYGGIKGFFVTHTTGNTYYAWEAACPNHSVNTCERLTCATKVSESDRFEPCNDPNKHSFIFVQCSCDHTVYSLANGGVISTDKREGVYPLLNYAVSVAGNIITISN</sequence>
<protein>
    <recommendedName>
        <fullName evidence="3">Rieske domain-containing protein</fullName>
    </recommendedName>
</protein>
<accession>A0ABS3PVV5</accession>
<evidence type="ECO:0000313" key="2">
    <source>
        <dbReference type="Proteomes" id="UP000681610"/>
    </source>
</evidence>
<proteinExistence type="predicted"/>
<reference evidence="1 2" key="1">
    <citation type="submission" date="2021-03" db="EMBL/GenBank/DDBJ databases">
        <title>Isolation and description of Capnocytophaga bilenii sp. nov., a novel Capnocytophaga species, isolated from a gingivitis subject.</title>
        <authorList>
            <person name="Antezack A."/>
            <person name="Monnet-Corti V."/>
            <person name="La Scola B."/>
        </authorList>
    </citation>
    <scope>NUCLEOTIDE SEQUENCE [LARGE SCALE GENOMIC DNA]</scope>
    <source>
        <strain evidence="1 2">Marseille-Q4570</strain>
    </source>
</reference>
<evidence type="ECO:0000313" key="1">
    <source>
        <dbReference type="EMBL" id="MBO1883054.1"/>
    </source>
</evidence>
<name>A0ABS3PVV5_9FLAO</name>
<organism evidence="1 2">
    <name type="scientific">Capnocytophaga bilenii</name>
    <dbReference type="NCBI Taxonomy" id="2819369"/>
    <lineage>
        <taxon>Bacteria</taxon>
        <taxon>Pseudomonadati</taxon>
        <taxon>Bacteroidota</taxon>
        <taxon>Flavobacteriia</taxon>
        <taxon>Flavobacteriales</taxon>
        <taxon>Flavobacteriaceae</taxon>
        <taxon>Capnocytophaga</taxon>
    </lineage>
</organism>
<dbReference type="EMBL" id="JAGDYP010000001">
    <property type="protein sequence ID" value="MBO1883054.1"/>
    <property type="molecule type" value="Genomic_DNA"/>
</dbReference>
<dbReference type="RefSeq" id="WP_009414913.1">
    <property type="nucleotide sequence ID" value="NZ_JAGDYP010000001.1"/>
</dbReference>
<comment type="caution">
    <text evidence="1">The sequence shown here is derived from an EMBL/GenBank/DDBJ whole genome shotgun (WGS) entry which is preliminary data.</text>
</comment>
<gene>
    <name evidence="1" type="ORF">J4N46_01035</name>
</gene>
<evidence type="ECO:0008006" key="3">
    <source>
        <dbReference type="Google" id="ProtNLM"/>
    </source>
</evidence>
<dbReference type="Proteomes" id="UP000681610">
    <property type="component" value="Unassembled WGS sequence"/>
</dbReference>
<keyword evidence="2" id="KW-1185">Reference proteome</keyword>